<dbReference type="GO" id="GO:0019645">
    <property type="term" value="P:anaerobic electron transport chain"/>
    <property type="evidence" value="ECO:0007669"/>
    <property type="project" value="InterPro"/>
</dbReference>
<dbReference type="GO" id="GO:0005886">
    <property type="term" value="C:plasma membrane"/>
    <property type="evidence" value="ECO:0007669"/>
    <property type="project" value="TreeGrafter"/>
</dbReference>
<feature type="transmembrane region" description="Helical" evidence="1">
    <location>
        <begin position="136"/>
        <end position="159"/>
    </location>
</feature>
<feature type="transmembrane region" description="Helical" evidence="1">
    <location>
        <begin position="40"/>
        <end position="60"/>
    </location>
</feature>
<gene>
    <name evidence="2" type="ORF">A6M21_07350</name>
</gene>
<proteinExistence type="predicted"/>
<keyword evidence="3" id="KW-1185">Reference proteome</keyword>
<comment type="caution">
    <text evidence="2">The sequence shown here is derived from an EMBL/GenBank/DDBJ whole genome shotgun (WGS) entry which is preliminary data.</text>
</comment>
<dbReference type="GO" id="GO:0009389">
    <property type="term" value="F:dimethyl sulfoxide reductase activity"/>
    <property type="evidence" value="ECO:0007669"/>
    <property type="project" value="TreeGrafter"/>
</dbReference>
<dbReference type="GO" id="GO:0009390">
    <property type="term" value="C:dimethyl sulfoxide reductase complex"/>
    <property type="evidence" value="ECO:0007669"/>
    <property type="project" value="TreeGrafter"/>
</dbReference>
<feature type="transmembrane region" description="Helical" evidence="1">
    <location>
        <begin position="197"/>
        <end position="218"/>
    </location>
</feature>
<keyword evidence="1" id="KW-0472">Membrane</keyword>
<feature type="transmembrane region" description="Helical" evidence="1">
    <location>
        <begin position="104"/>
        <end position="124"/>
    </location>
</feature>
<dbReference type="InterPro" id="IPR007059">
    <property type="entry name" value="DmsC"/>
</dbReference>
<keyword evidence="1" id="KW-1133">Transmembrane helix</keyword>
<dbReference type="AlphaFoldDB" id="A0A1B7LG88"/>
<organism evidence="2 3">
    <name type="scientific">Desulfotomaculum copahuensis</name>
    <dbReference type="NCBI Taxonomy" id="1838280"/>
    <lineage>
        <taxon>Bacteria</taxon>
        <taxon>Bacillati</taxon>
        <taxon>Bacillota</taxon>
        <taxon>Clostridia</taxon>
        <taxon>Eubacteriales</taxon>
        <taxon>Desulfotomaculaceae</taxon>
        <taxon>Desulfotomaculum</taxon>
    </lineage>
</organism>
<name>A0A1B7LG88_9FIRM</name>
<feature type="transmembrane region" description="Helical" evidence="1">
    <location>
        <begin position="81"/>
        <end position="98"/>
    </location>
</feature>
<evidence type="ECO:0008006" key="4">
    <source>
        <dbReference type="Google" id="ProtNLM"/>
    </source>
</evidence>
<evidence type="ECO:0000256" key="1">
    <source>
        <dbReference type="SAM" id="Phobius"/>
    </source>
</evidence>
<evidence type="ECO:0000313" key="2">
    <source>
        <dbReference type="EMBL" id="OAT84849.1"/>
    </source>
</evidence>
<dbReference type="Pfam" id="PF04976">
    <property type="entry name" value="DmsC"/>
    <property type="match status" value="1"/>
</dbReference>
<keyword evidence="1" id="KW-0812">Transmembrane</keyword>
<dbReference type="EMBL" id="LYVF01000092">
    <property type="protein sequence ID" value="OAT84849.1"/>
    <property type="molecule type" value="Genomic_DNA"/>
</dbReference>
<dbReference type="STRING" id="1838280.A6M21_07350"/>
<accession>A0A1B7LG88</accession>
<dbReference type="Proteomes" id="UP000078532">
    <property type="component" value="Unassembled WGS sequence"/>
</dbReference>
<dbReference type="PANTHER" id="PTHR38095:SF2">
    <property type="entry name" value="ANAEROBIC DIMETHYL SULFOXIDE REDUCTASE CHAIN C"/>
    <property type="match status" value="1"/>
</dbReference>
<protein>
    <recommendedName>
        <fullName evidence="4">DMSO reductase</fullName>
    </recommendedName>
</protein>
<feature type="transmembrane region" description="Helical" evidence="1">
    <location>
        <begin position="259"/>
        <end position="280"/>
    </location>
</feature>
<feature type="transmembrane region" description="Helical" evidence="1">
    <location>
        <begin position="230"/>
        <end position="253"/>
    </location>
</feature>
<evidence type="ECO:0000313" key="3">
    <source>
        <dbReference type="Proteomes" id="UP000078532"/>
    </source>
</evidence>
<reference evidence="2 3" key="1">
    <citation type="submission" date="2016-04" db="EMBL/GenBank/DDBJ databases">
        <authorList>
            <person name="Evans L.H."/>
            <person name="Alamgir A."/>
            <person name="Owens N."/>
            <person name="Weber N.D."/>
            <person name="Virtaneva K."/>
            <person name="Barbian K."/>
            <person name="Babar A."/>
            <person name="Rosenke K."/>
        </authorList>
    </citation>
    <scope>NUCLEOTIDE SEQUENCE [LARGE SCALE GENOMIC DNA]</scope>
    <source>
        <strain evidence="2 3">LMa1</strain>
    </source>
</reference>
<dbReference type="PANTHER" id="PTHR38095">
    <property type="entry name" value="ANAEROBIC DIMETHYL SULFOXIDE REDUCTASE CHAIN YNFH"/>
    <property type="match status" value="1"/>
</dbReference>
<sequence>MAVGAFIFYWWSQGGLTAYTAGAAGGSGQAAGGPSAFNGGLIILVIVQALALGVSLLHLGHPLNAYRALIHLKTSWLSREVLLTGFFFAALAACNFWAGFRRRVFAMPLTALLGVIAIMTSGMIYKLPARPAWNSLWPMVSFYLTAWLAGVPLGVLVTAREISPGNGFRQPVALPLAAAREGEGNLPAAVSGSAGRLLLGGIAASVVLNILYLSTLAAGRPEAAATLGNILVSPLFWLRAVLGWLLPGVLLLIRERRDLRGILLLLALVVLGEILGRAVFYGTVVPMGINQGM</sequence>